<dbReference type="PANTHER" id="PTHR13140:SF706">
    <property type="entry name" value="DILUTE CLASS UNCONVENTIONAL MYOSIN, ISOFORM C"/>
    <property type="match status" value="1"/>
</dbReference>
<dbReference type="Gene3D" id="1.20.58.530">
    <property type="match status" value="1"/>
</dbReference>
<dbReference type="PROSITE" id="PS50020">
    <property type="entry name" value="WW_DOMAIN_2"/>
    <property type="match status" value="1"/>
</dbReference>
<feature type="binding site" evidence="6">
    <location>
        <begin position="305"/>
        <end position="312"/>
    </location>
    <ligand>
        <name>ATP</name>
        <dbReference type="ChEBI" id="CHEBI:30616"/>
    </ligand>
</feature>
<evidence type="ECO:0000256" key="3">
    <source>
        <dbReference type="ARBA" id="ARBA00023123"/>
    </source>
</evidence>
<evidence type="ECO:0000256" key="7">
    <source>
        <dbReference type="SAM" id="MobiDB-lite"/>
    </source>
</evidence>
<evidence type="ECO:0000259" key="10">
    <source>
        <dbReference type="PROSITE" id="PS51456"/>
    </source>
</evidence>
<keyword evidence="2 6" id="KW-0067">ATP-binding</keyword>
<feature type="domain" description="MyTH4" evidence="9">
    <location>
        <begin position="1156"/>
        <end position="1300"/>
    </location>
</feature>
<keyword evidence="3 6" id="KW-0518">Myosin</keyword>
<dbReference type="Gene3D" id="1.20.5.4820">
    <property type="match status" value="1"/>
</dbReference>
<name>A0ABR1GFH8_AURAN</name>
<dbReference type="CDD" id="cd14872">
    <property type="entry name" value="MYSc_Myo4"/>
    <property type="match status" value="1"/>
</dbReference>
<accession>A0ABR1GFH8</accession>
<keyword evidence="5 6" id="KW-0009">Actin-binding</keyword>
<evidence type="ECO:0000313" key="12">
    <source>
        <dbReference type="Proteomes" id="UP001363151"/>
    </source>
</evidence>
<dbReference type="Gene3D" id="1.10.10.820">
    <property type="match status" value="1"/>
</dbReference>
<keyword evidence="1 6" id="KW-0547">Nucleotide-binding</keyword>
<feature type="region of interest" description="Disordered" evidence="7">
    <location>
        <begin position="67"/>
        <end position="120"/>
    </location>
</feature>
<dbReference type="Pfam" id="PF00784">
    <property type="entry name" value="MyTH4"/>
    <property type="match status" value="1"/>
</dbReference>
<dbReference type="Gene3D" id="1.20.120.720">
    <property type="entry name" value="Myosin VI head, motor domain, U50 subdomain"/>
    <property type="match status" value="1"/>
</dbReference>
<comment type="caution">
    <text evidence="11">The sequence shown here is derived from an EMBL/GenBank/DDBJ whole genome shotgun (WGS) entry which is preliminary data.</text>
</comment>
<dbReference type="InterPro" id="IPR001609">
    <property type="entry name" value="Myosin_head_motor_dom-like"/>
</dbReference>
<dbReference type="InterPro" id="IPR000857">
    <property type="entry name" value="MyTH4_dom"/>
</dbReference>
<dbReference type="PROSITE" id="PS51456">
    <property type="entry name" value="MYOSIN_MOTOR"/>
    <property type="match status" value="1"/>
</dbReference>
<evidence type="ECO:0000313" key="11">
    <source>
        <dbReference type="EMBL" id="KAK7254870.1"/>
    </source>
</evidence>
<feature type="domain" description="Myosin motor" evidence="10">
    <location>
        <begin position="211"/>
        <end position="885"/>
    </location>
</feature>
<dbReference type="EMBL" id="JBBJCI010000014">
    <property type="protein sequence ID" value="KAK7254870.1"/>
    <property type="molecule type" value="Genomic_DNA"/>
</dbReference>
<dbReference type="InterPro" id="IPR025640">
    <property type="entry name" value="GYF_2"/>
</dbReference>
<comment type="similarity">
    <text evidence="6">Belongs to the TRAFAC class myosin-kinesin ATPase superfamily. Myosin family.</text>
</comment>
<feature type="region of interest" description="Actin-binding" evidence="6">
    <location>
        <begin position="760"/>
        <end position="782"/>
    </location>
</feature>
<evidence type="ECO:0000256" key="2">
    <source>
        <dbReference type="ARBA" id="ARBA00022840"/>
    </source>
</evidence>
<dbReference type="PROSITE" id="PS50096">
    <property type="entry name" value="IQ"/>
    <property type="match status" value="1"/>
</dbReference>
<keyword evidence="4 6" id="KW-0505">Motor protein</keyword>
<evidence type="ECO:0000256" key="1">
    <source>
        <dbReference type="ARBA" id="ARBA00022741"/>
    </source>
</evidence>
<dbReference type="InterPro" id="IPR001202">
    <property type="entry name" value="WW_dom"/>
</dbReference>
<organism evidence="11 12">
    <name type="scientific">Aureococcus anophagefferens</name>
    <name type="common">Harmful bloom alga</name>
    <dbReference type="NCBI Taxonomy" id="44056"/>
    <lineage>
        <taxon>Eukaryota</taxon>
        <taxon>Sar</taxon>
        <taxon>Stramenopiles</taxon>
        <taxon>Ochrophyta</taxon>
        <taxon>Pelagophyceae</taxon>
        <taxon>Pelagomonadales</taxon>
        <taxon>Pelagomonadaceae</taxon>
        <taxon>Aureococcus</taxon>
    </lineage>
</organism>
<dbReference type="Pfam" id="PF00063">
    <property type="entry name" value="Myosin_head"/>
    <property type="match status" value="1"/>
</dbReference>
<dbReference type="InterPro" id="IPR038185">
    <property type="entry name" value="MyTH4_dom_sf"/>
</dbReference>
<dbReference type="SMART" id="SM00139">
    <property type="entry name" value="MyTH4"/>
    <property type="match status" value="1"/>
</dbReference>
<dbReference type="Proteomes" id="UP001363151">
    <property type="component" value="Unassembled WGS sequence"/>
</dbReference>
<dbReference type="SMART" id="SM00242">
    <property type="entry name" value="MYSc"/>
    <property type="match status" value="1"/>
</dbReference>
<dbReference type="PRINTS" id="PR00193">
    <property type="entry name" value="MYOSINHEAVY"/>
</dbReference>
<evidence type="ECO:0000256" key="5">
    <source>
        <dbReference type="ARBA" id="ARBA00023203"/>
    </source>
</evidence>
<dbReference type="Gene3D" id="3.40.850.10">
    <property type="entry name" value="Kinesin motor domain"/>
    <property type="match status" value="1"/>
</dbReference>
<dbReference type="Gene3D" id="2.20.70.10">
    <property type="match status" value="1"/>
</dbReference>
<evidence type="ECO:0000256" key="6">
    <source>
        <dbReference type="PROSITE-ProRule" id="PRU00782"/>
    </source>
</evidence>
<dbReference type="Pfam" id="PF14237">
    <property type="entry name" value="GYF_2"/>
    <property type="match status" value="1"/>
</dbReference>
<evidence type="ECO:0000259" key="9">
    <source>
        <dbReference type="PROSITE" id="PS51016"/>
    </source>
</evidence>
<dbReference type="InterPro" id="IPR036961">
    <property type="entry name" value="Kinesin_motor_dom_sf"/>
</dbReference>
<reference evidence="11 12" key="1">
    <citation type="submission" date="2024-03" db="EMBL/GenBank/DDBJ databases">
        <title>Aureococcus anophagefferens CCMP1851 and Kratosvirus quantuckense: Draft genome of a second virus-susceptible host strain in the model system.</title>
        <authorList>
            <person name="Chase E."/>
            <person name="Truchon A.R."/>
            <person name="Schepens W."/>
            <person name="Wilhelm S.W."/>
        </authorList>
    </citation>
    <scope>NUCLEOTIDE SEQUENCE [LARGE SCALE GENOMIC DNA]</scope>
    <source>
        <strain evidence="11 12">CCMP1851</strain>
    </source>
</reference>
<evidence type="ECO:0000256" key="4">
    <source>
        <dbReference type="ARBA" id="ARBA00023175"/>
    </source>
</evidence>
<dbReference type="PANTHER" id="PTHR13140">
    <property type="entry name" value="MYOSIN"/>
    <property type="match status" value="1"/>
</dbReference>
<dbReference type="PROSITE" id="PS51016">
    <property type="entry name" value="MYTH4"/>
    <property type="match status" value="1"/>
</dbReference>
<dbReference type="SUPFAM" id="SSF52540">
    <property type="entry name" value="P-loop containing nucleoside triphosphate hydrolases"/>
    <property type="match status" value="1"/>
</dbReference>
<sequence>MADFSKEDLMMLHFYWQSEDGSQQGPSDVAELKRAWKSKQLHKDCHVYGDDGFDDWMTIADLPILKKLIAPPPPPPRRKKAPAAPAPPPPPPEKDSGLPAAKPGPRAKRRPSSTSTRTLSGSSWMKKLTCDLVPYYFNRATGEVTWNTPDELRSSADRGDGATWAWLPDAAEGWVACRSLGGGAYETAEGAARTLKRNEKALPLDKPSLSRVHGDLVLLDSLDEGLMLHNLRVRFLRDEIYTGVGDIVVALNPFKRLPLYGSEVIDAYNRAGNKPMPAHPYKLAKAAVGALVEDATRNQSILVSGESGAGKTEATKQCLSFLAEVAGSSGDIEQRVLGANPILEAFGNAKTTRNDNSSRFGRFSELQLDARLRIAGAKVTNYLLEKSRVKGQSDDERNYHAFYQLCAAPVGARDYGVGDAGSYGYLRKCLEVRGIDDGADYDDVADATASLGFDDAQRSTVWGLVAGILKLGQVGFAALDGMSDGSAVDGGSAAVLAEVAAHLGVDGAQLGDALTHRTLSIRGQDDMAVPLREAQALENRDALSKYAYDHLFDWLVGRVNAALRAADADVACFIGILDIFGFEIFTLNSFEQLCINFTNEKLQQLFNEHTFKTEAATYEREGVPFPPIDFVDNQPICDLIEKRGGILTLLDDTVKGPGKPEQKDAKFSQNLDQACRANAFFVPANDHRGVRGAVFSVRHYAGTVCYSCDGFVEKNADTLYKDLYDCLSASGNGLIAAMFPPLPKEVTKRATLGGAFRKQLSALMETLRSTDPHYIRCVKPNQPKRARLFEGAAVLEQLRCAGVFEATAIRKQGYPFRFEYARFVVRYKSIMSTGAGWVPFASTDDRQRCEEILAATKQKFPGLQRGKTMLLFRADEYRVLELCRALAADRVSAKIQAKARGALTRRYVEKVKVVRPTLRRALAAGDLESLEAALRATDEALGVFAQFEVSVPIAEWAACKEKVLIIKEAARLALLLEHACEPDDETLLEDDAALSALMRVLDVDCAELAAKGPCVEPTFDQWHTYATQRFHERREAKLGPKFATVLQTLERDDMAELYASAKQFGYEHAGLAEIESLLGASEEQLLKRQYARAHQNGDAGRAMGKEIALKELYLDNYAALFTFEKFALLRDPDEYAAAGGFLAGHRKEKADTMLTYSTHKLLTSLTALDPKLKKDALRANRNIMGFMGEKRSYASADLCVDVVAAGLASPELRMEILCQLMKQLNGNGNSESAHKGWTLALMCVLYWPAEPQLENYLHIFVRDHAPDDLKAILTRQIHAIAYADALAPEPPTLDELQAKYEAAVHCRDSRRRSFRTNSMNR</sequence>
<proteinExistence type="inferred from homology"/>
<dbReference type="InterPro" id="IPR027417">
    <property type="entry name" value="P-loop_NTPase"/>
</dbReference>
<evidence type="ECO:0000259" key="8">
    <source>
        <dbReference type="PROSITE" id="PS50020"/>
    </source>
</evidence>
<dbReference type="Gene3D" id="1.25.40.530">
    <property type="entry name" value="MyTH4 domain"/>
    <property type="match status" value="1"/>
</dbReference>
<gene>
    <name evidence="11" type="ORF">SO694_00135040</name>
</gene>
<feature type="domain" description="WW" evidence="8">
    <location>
        <begin position="122"/>
        <end position="151"/>
    </location>
</feature>
<keyword evidence="12" id="KW-1185">Reference proteome</keyword>
<protein>
    <submittedName>
        <fullName evidence="11">Myosin tail protein</fullName>
    </submittedName>
</protein>